<name>A0A5B2VER6_9HYPH</name>
<sequence>MMTVLNSAVRTLGKIVLIGAATLAVTACNSAGSLSLVSPMYASLLNQTTSPKPVVPARAPAFVSACRDAVARTAQSHGAVYVEAKGASPLEQMASGGSEITIDVRIVYPGVEQAQVRQALIICRLDEAGSVVALASAEQPGSVAESGGTTAHAM</sequence>
<dbReference type="AlphaFoldDB" id="A0A5B2VER6"/>
<evidence type="ECO:0000313" key="2">
    <source>
        <dbReference type="Proteomes" id="UP000323142"/>
    </source>
</evidence>
<keyword evidence="2" id="KW-1185">Reference proteome</keyword>
<dbReference type="Proteomes" id="UP000323142">
    <property type="component" value="Unassembled WGS sequence"/>
</dbReference>
<reference evidence="1 2" key="2">
    <citation type="submission" date="2019-09" db="EMBL/GenBank/DDBJ databases">
        <authorList>
            <person name="Jin C."/>
        </authorList>
    </citation>
    <scope>NUCLEOTIDE SEQUENCE [LARGE SCALE GENOMIC DNA]</scope>
    <source>
        <strain evidence="1 2">BN140002</strain>
    </source>
</reference>
<evidence type="ECO:0000313" key="1">
    <source>
        <dbReference type="EMBL" id="KAA2236940.1"/>
    </source>
</evidence>
<accession>A0A5B2VER6</accession>
<dbReference type="OrthoDB" id="8098309at2"/>
<dbReference type="EMBL" id="VUOA01000021">
    <property type="protein sequence ID" value="KAA2236940.1"/>
    <property type="molecule type" value="Genomic_DNA"/>
</dbReference>
<proteinExistence type="predicted"/>
<organism evidence="1 2">
    <name type="scientific">Salinarimonas soli</name>
    <dbReference type="NCBI Taxonomy" id="1638099"/>
    <lineage>
        <taxon>Bacteria</taxon>
        <taxon>Pseudomonadati</taxon>
        <taxon>Pseudomonadota</taxon>
        <taxon>Alphaproteobacteria</taxon>
        <taxon>Hyphomicrobiales</taxon>
        <taxon>Salinarimonadaceae</taxon>
        <taxon>Salinarimonas</taxon>
    </lineage>
</organism>
<comment type="caution">
    <text evidence="1">The sequence shown here is derived from an EMBL/GenBank/DDBJ whole genome shotgun (WGS) entry which is preliminary data.</text>
</comment>
<gene>
    <name evidence="1" type="ORF">F0L46_11750</name>
</gene>
<protein>
    <submittedName>
        <fullName evidence="1">Uncharacterized protein</fullName>
    </submittedName>
</protein>
<dbReference type="RefSeq" id="WP_149817704.1">
    <property type="nucleotide sequence ID" value="NZ_VUOA01000021.1"/>
</dbReference>
<reference evidence="1 2" key="1">
    <citation type="submission" date="2019-09" db="EMBL/GenBank/DDBJ databases">
        <title>Salinarimonas rosea gen. nov., sp. nov., a new member of the a-2 subgroup of the Proteobacteria.</title>
        <authorList>
            <person name="Liu J."/>
        </authorList>
    </citation>
    <scope>NUCLEOTIDE SEQUENCE [LARGE SCALE GENOMIC DNA]</scope>
    <source>
        <strain evidence="1 2">BN140002</strain>
    </source>
</reference>